<comment type="caution">
    <text evidence="1">The sequence shown here is derived from an EMBL/GenBank/DDBJ whole genome shotgun (WGS) entry which is preliminary data.</text>
</comment>
<dbReference type="PANTHER" id="PTHR31210:SF8">
    <property type="entry name" value="DUF707 DOMAIN-CONTAINING PROTEIN"/>
    <property type="match status" value="1"/>
</dbReference>
<dbReference type="STRING" id="35608.A0A2U1LGM7"/>
<dbReference type="EMBL" id="PKPP01009490">
    <property type="protein sequence ID" value="PWA48132.1"/>
    <property type="molecule type" value="Genomic_DNA"/>
</dbReference>
<proteinExistence type="predicted"/>
<protein>
    <submittedName>
        <fullName evidence="1">Uncharacterized protein</fullName>
    </submittedName>
</protein>
<organism evidence="1 2">
    <name type="scientific">Artemisia annua</name>
    <name type="common">Sweet wormwood</name>
    <dbReference type="NCBI Taxonomy" id="35608"/>
    <lineage>
        <taxon>Eukaryota</taxon>
        <taxon>Viridiplantae</taxon>
        <taxon>Streptophyta</taxon>
        <taxon>Embryophyta</taxon>
        <taxon>Tracheophyta</taxon>
        <taxon>Spermatophyta</taxon>
        <taxon>Magnoliopsida</taxon>
        <taxon>eudicotyledons</taxon>
        <taxon>Gunneridae</taxon>
        <taxon>Pentapetalae</taxon>
        <taxon>asterids</taxon>
        <taxon>campanulids</taxon>
        <taxon>Asterales</taxon>
        <taxon>Asteraceae</taxon>
        <taxon>Asteroideae</taxon>
        <taxon>Anthemideae</taxon>
        <taxon>Artemisiinae</taxon>
        <taxon>Artemisia</taxon>
    </lineage>
</organism>
<dbReference type="AlphaFoldDB" id="A0A2U1LGM7"/>
<evidence type="ECO:0000313" key="2">
    <source>
        <dbReference type="Proteomes" id="UP000245207"/>
    </source>
</evidence>
<gene>
    <name evidence="1" type="ORF">CTI12_AA493840</name>
</gene>
<name>A0A2U1LGM7_ARTAN</name>
<accession>A0A2U1LGM7</accession>
<keyword evidence="2" id="KW-1185">Reference proteome</keyword>
<evidence type="ECO:0000313" key="1">
    <source>
        <dbReference type="EMBL" id="PWA48132.1"/>
    </source>
</evidence>
<dbReference type="Proteomes" id="UP000245207">
    <property type="component" value="Unassembled WGS sequence"/>
</dbReference>
<dbReference type="OrthoDB" id="1935481at2759"/>
<sequence>MIGRPKDKDRKNEQLQKKHCYRNSTDPSCTGWVEMIAPVFSKEAWRCGWYMIQIIESKGELGCFETKNDKSLYHKYFTLQLMKGFLLQLQVLLSCLIRFMIPPPIASATELFDKLSLCSYSHNLKLIPPNTEERGAEK</sequence>
<dbReference type="Pfam" id="PF05212">
    <property type="entry name" value="DUF707"/>
    <property type="match status" value="1"/>
</dbReference>
<reference evidence="1 2" key="1">
    <citation type="journal article" date="2018" name="Mol. Plant">
        <title>The genome of Artemisia annua provides insight into the evolution of Asteraceae family and artemisinin biosynthesis.</title>
        <authorList>
            <person name="Shen Q."/>
            <person name="Zhang L."/>
            <person name="Liao Z."/>
            <person name="Wang S."/>
            <person name="Yan T."/>
            <person name="Shi P."/>
            <person name="Liu M."/>
            <person name="Fu X."/>
            <person name="Pan Q."/>
            <person name="Wang Y."/>
            <person name="Lv Z."/>
            <person name="Lu X."/>
            <person name="Zhang F."/>
            <person name="Jiang W."/>
            <person name="Ma Y."/>
            <person name="Chen M."/>
            <person name="Hao X."/>
            <person name="Li L."/>
            <person name="Tang Y."/>
            <person name="Lv G."/>
            <person name="Zhou Y."/>
            <person name="Sun X."/>
            <person name="Brodelius P.E."/>
            <person name="Rose J.K.C."/>
            <person name="Tang K."/>
        </authorList>
    </citation>
    <scope>NUCLEOTIDE SEQUENCE [LARGE SCALE GENOMIC DNA]</scope>
    <source>
        <strain evidence="2">cv. Huhao1</strain>
        <tissue evidence="1">Leaf</tissue>
    </source>
</reference>
<dbReference type="InterPro" id="IPR007877">
    <property type="entry name" value="DUF707"/>
</dbReference>
<dbReference type="PANTHER" id="PTHR31210">
    <property type="entry name" value="OS06G0731900 PROTEIN"/>
    <property type="match status" value="1"/>
</dbReference>